<evidence type="ECO:0000256" key="1">
    <source>
        <dbReference type="ARBA" id="ARBA00004123"/>
    </source>
</evidence>
<feature type="compositionally biased region" description="Basic and acidic residues" evidence="3">
    <location>
        <begin position="130"/>
        <end position="144"/>
    </location>
</feature>
<dbReference type="SUPFAM" id="SSF50729">
    <property type="entry name" value="PH domain-like"/>
    <property type="match status" value="1"/>
</dbReference>
<accession>A0A9P8SIQ9</accession>
<feature type="compositionally biased region" description="Acidic residues" evidence="3">
    <location>
        <begin position="217"/>
        <end position="237"/>
    </location>
</feature>
<evidence type="ECO:0000259" key="4">
    <source>
        <dbReference type="PROSITE" id="PS50196"/>
    </source>
</evidence>
<dbReference type="InterPro" id="IPR000156">
    <property type="entry name" value="Ran_bind_dom"/>
</dbReference>
<dbReference type="RefSeq" id="XP_044721986.1">
    <property type="nucleotide sequence ID" value="XM_044863372.1"/>
</dbReference>
<dbReference type="OrthoDB" id="185618at2759"/>
<keyword evidence="2" id="KW-0539">Nucleus</keyword>
<dbReference type="PANTHER" id="PTHR23138">
    <property type="entry name" value="RAN BINDING PROTEIN"/>
    <property type="match status" value="1"/>
</dbReference>
<feature type="domain" description="RanBD1" evidence="4">
    <location>
        <begin position="242"/>
        <end position="377"/>
    </location>
</feature>
<dbReference type="PROSITE" id="PS50196">
    <property type="entry name" value="RANBD1"/>
    <property type="match status" value="1"/>
</dbReference>
<dbReference type="Pfam" id="PF00638">
    <property type="entry name" value="Ran_BP1"/>
    <property type="match status" value="2"/>
</dbReference>
<evidence type="ECO:0000313" key="6">
    <source>
        <dbReference type="Proteomes" id="UP000824596"/>
    </source>
</evidence>
<dbReference type="SMART" id="SM00160">
    <property type="entry name" value="RanBD"/>
    <property type="match status" value="1"/>
</dbReference>
<dbReference type="Gene3D" id="2.30.29.30">
    <property type="entry name" value="Pleckstrin-homology domain (PH domain)/Phosphotyrosine-binding domain (PTB)"/>
    <property type="match status" value="1"/>
</dbReference>
<comment type="subcellular location">
    <subcellularLocation>
        <location evidence="1">Nucleus</location>
    </subcellularLocation>
</comment>
<dbReference type="InterPro" id="IPR045255">
    <property type="entry name" value="RanBP1-like"/>
</dbReference>
<reference evidence="5" key="1">
    <citation type="submission" date="2021-09" db="EMBL/GenBank/DDBJ databases">
        <title>A high-quality genome of the endoparasitic fungus Hirsutella rhossiliensis with a comparison of Hirsutella genomes reveals transposable elements contributing to genome size variation.</title>
        <authorList>
            <person name="Lin R."/>
            <person name="Jiao Y."/>
            <person name="Sun X."/>
            <person name="Ling J."/>
            <person name="Xie B."/>
            <person name="Cheng X."/>
        </authorList>
    </citation>
    <scope>NUCLEOTIDE SEQUENCE</scope>
    <source>
        <strain evidence="5">HR02</strain>
    </source>
</reference>
<feature type="region of interest" description="Disordered" evidence="3">
    <location>
        <begin position="1"/>
        <end position="156"/>
    </location>
</feature>
<feature type="compositionally biased region" description="Basic and acidic residues" evidence="3">
    <location>
        <begin position="238"/>
        <end position="260"/>
    </location>
</feature>
<feature type="compositionally biased region" description="Basic and acidic residues" evidence="3">
    <location>
        <begin position="13"/>
        <end position="33"/>
    </location>
</feature>
<feature type="compositionally biased region" description="Basic and acidic residues" evidence="3">
    <location>
        <begin position="71"/>
        <end position="84"/>
    </location>
</feature>
<dbReference type="AlphaFoldDB" id="A0A9P8SIQ9"/>
<gene>
    <name evidence="5" type="ORF">HRG_04901</name>
</gene>
<organism evidence="5 6">
    <name type="scientific">Hirsutella rhossiliensis</name>
    <dbReference type="NCBI Taxonomy" id="111463"/>
    <lineage>
        <taxon>Eukaryota</taxon>
        <taxon>Fungi</taxon>
        <taxon>Dikarya</taxon>
        <taxon>Ascomycota</taxon>
        <taxon>Pezizomycotina</taxon>
        <taxon>Sordariomycetes</taxon>
        <taxon>Hypocreomycetidae</taxon>
        <taxon>Hypocreales</taxon>
        <taxon>Ophiocordycipitaceae</taxon>
        <taxon>Hirsutella</taxon>
    </lineage>
</organism>
<dbReference type="Proteomes" id="UP000824596">
    <property type="component" value="Unassembled WGS sequence"/>
</dbReference>
<name>A0A9P8SIQ9_9HYPO</name>
<dbReference type="EMBL" id="JAIZPD010000004">
    <property type="protein sequence ID" value="KAH0964473.1"/>
    <property type="molecule type" value="Genomic_DNA"/>
</dbReference>
<evidence type="ECO:0000256" key="3">
    <source>
        <dbReference type="SAM" id="MobiDB-lite"/>
    </source>
</evidence>
<evidence type="ECO:0000256" key="2">
    <source>
        <dbReference type="ARBA" id="ARBA00023242"/>
    </source>
</evidence>
<evidence type="ECO:0000313" key="5">
    <source>
        <dbReference type="EMBL" id="KAH0964473.1"/>
    </source>
</evidence>
<dbReference type="GO" id="GO:0005634">
    <property type="term" value="C:nucleus"/>
    <property type="evidence" value="ECO:0007669"/>
    <property type="project" value="UniProtKB-SubCell"/>
</dbReference>
<feature type="region of interest" description="Disordered" evidence="3">
    <location>
        <begin position="200"/>
        <end position="260"/>
    </location>
</feature>
<comment type="caution">
    <text evidence="5">The sequence shown here is derived from an EMBL/GenBank/DDBJ whole genome shotgun (WGS) entry which is preliminary data.</text>
</comment>
<keyword evidence="6" id="KW-1185">Reference proteome</keyword>
<feature type="compositionally biased region" description="Basic and acidic residues" evidence="3">
    <location>
        <begin position="93"/>
        <end position="111"/>
    </location>
</feature>
<dbReference type="GeneID" id="68354030"/>
<protein>
    <recommendedName>
        <fullName evidence="4">RanBD1 domain-containing protein</fullName>
    </recommendedName>
</protein>
<proteinExistence type="predicted"/>
<dbReference type="PANTHER" id="PTHR23138:SF142">
    <property type="entry name" value="RAN-BINDING PROTEIN 3B-RELATED"/>
    <property type="match status" value="1"/>
</dbReference>
<sequence length="400" mass="42848">MAGDNRAASPRNDLAHLEASEDAEMRAARRELKQSSISDPPPSARDSGDVSDAQNEDLKTKVSSPKKKRAHDQLDGDKEAKDSDSTSIASTDSAKDRASRLEPEKKRHRDEESGDANLKPVQPEAQPAVPHDDGDATARSDKTPETSSSAFATTGFGKLAKGSSAFAALSSNGFASKTGGGFASAFSATKPLTTFAAAGGKSLQSGKAAKPFGAPDSDSDDGDDETEEQGETEDQVDEPLRATSPDKEADDKRRTKLHKVEVDDGEAGEATIVSIRAKMFSLDKEAGWKERGAGMLKINVPRGCVEFDEADDEAGDESKGHKVARLIMRQDQTHRVILNTVIVPAMQFQQKTSLKYVGIMFTAFEGTEAKPVSVTMRTSAANAKIFMREIGMVQKELRGN</sequence>
<dbReference type="InterPro" id="IPR011993">
    <property type="entry name" value="PH-like_dom_sf"/>
</dbReference>